<name>A0A1I7T8N8_9PELO</name>
<evidence type="ECO:0000313" key="1">
    <source>
        <dbReference type="Proteomes" id="UP000095282"/>
    </source>
</evidence>
<evidence type="ECO:0000313" key="2">
    <source>
        <dbReference type="WBParaSite" id="Csp11.Scaffold547.g3505.t1"/>
    </source>
</evidence>
<dbReference type="WBParaSite" id="Csp11.Scaffold547.g3505.t1">
    <property type="protein sequence ID" value="Csp11.Scaffold547.g3505.t1"/>
    <property type="gene ID" value="Csp11.Scaffold547.g3505"/>
</dbReference>
<dbReference type="AlphaFoldDB" id="A0A1I7T8N8"/>
<dbReference type="eggNOG" id="ENOG502TI17">
    <property type="taxonomic scope" value="Eukaryota"/>
</dbReference>
<proteinExistence type="predicted"/>
<accession>A0A1I7T8N8</accession>
<keyword evidence="1" id="KW-1185">Reference proteome</keyword>
<sequence>MAHVQSHYLDETIESDAAALPLTENDQAEAAFILDLPLTDDTINRIVNSQTTFEKNNLVVSDYCVESQKNVELENPNAISMSSSILDNQKYFAPPNSESSQYMWNQATDVRSHHQYAQSPNIYTNDYMTSEPSDYVYM</sequence>
<reference evidence="2" key="1">
    <citation type="submission" date="2016-11" db="UniProtKB">
        <authorList>
            <consortium name="WormBaseParasite"/>
        </authorList>
    </citation>
    <scope>IDENTIFICATION</scope>
</reference>
<protein>
    <submittedName>
        <fullName evidence="2">Fork-head domain-containing protein</fullName>
    </submittedName>
</protein>
<dbReference type="Proteomes" id="UP000095282">
    <property type="component" value="Unplaced"/>
</dbReference>
<dbReference type="STRING" id="1561998.A0A1I7T8N8"/>
<organism evidence="1 2">
    <name type="scientific">Caenorhabditis tropicalis</name>
    <dbReference type="NCBI Taxonomy" id="1561998"/>
    <lineage>
        <taxon>Eukaryota</taxon>
        <taxon>Metazoa</taxon>
        <taxon>Ecdysozoa</taxon>
        <taxon>Nematoda</taxon>
        <taxon>Chromadorea</taxon>
        <taxon>Rhabditida</taxon>
        <taxon>Rhabditina</taxon>
        <taxon>Rhabditomorpha</taxon>
        <taxon>Rhabditoidea</taxon>
        <taxon>Rhabditidae</taxon>
        <taxon>Peloderinae</taxon>
        <taxon>Caenorhabditis</taxon>
    </lineage>
</organism>